<dbReference type="EMBL" id="CAJVCH010202569">
    <property type="protein sequence ID" value="CAG7730915.1"/>
    <property type="molecule type" value="Genomic_DNA"/>
</dbReference>
<dbReference type="AlphaFoldDB" id="A0A8J2KRP7"/>
<gene>
    <name evidence="1" type="ORF">AFUS01_LOCUS19530</name>
</gene>
<comment type="caution">
    <text evidence="1">The sequence shown here is derived from an EMBL/GenBank/DDBJ whole genome shotgun (WGS) entry which is preliminary data.</text>
</comment>
<protein>
    <submittedName>
        <fullName evidence="1">Uncharacterized protein</fullName>
    </submittedName>
</protein>
<organism evidence="1 2">
    <name type="scientific">Allacma fusca</name>
    <dbReference type="NCBI Taxonomy" id="39272"/>
    <lineage>
        <taxon>Eukaryota</taxon>
        <taxon>Metazoa</taxon>
        <taxon>Ecdysozoa</taxon>
        <taxon>Arthropoda</taxon>
        <taxon>Hexapoda</taxon>
        <taxon>Collembola</taxon>
        <taxon>Symphypleona</taxon>
        <taxon>Sminthuridae</taxon>
        <taxon>Allacma</taxon>
    </lineage>
</organism>
<keyword evidence="2" id="KW-1185">Reference proteome</keyword>
<name>A0A8J2KRP7_9HEXA</name>
<evidence type="ECO:0000313" key="1">
    <source>
        <dbReference type="EMBL" id="CAG7730915.1"/>
    </source>
</evidence>
<reference evidence="1" key="1">
    <citation type="submission" date="2021-06" db="EMBL/GenBank/DDBJ databases">
        <authorList>
            <person name="Hodson N. C."/>
            <person name="Mongue J. A."/>
            <person name="Jaron S. K."/>
        </authorList>
    </citation>
    <scope>NUCLEOTIDE SEQUENCE</scope>
</reference>
<accession>A0A8J2KRP7</accession>
<evidence type="ECO:0000313" key="2">
    <source>
        <dbReference type="Proteomes" id="UP000708208"/>
    </source>
</evidence>
<sequence length="139" mass="15709">MNEKGESLSRFHRIPVLRLRPRPLPAPLEREKTDGEAAGVGAANRVLVDCRLLDRPDTAAVFKMLEKAIFEKPVLFRKTTKPLTVMSYLGAHLKPVELLPNKKIREPRLCGGDISKYERFDPNPNCPNFEQELCSSVVN</sequence>
<proteinExistence type="predicted"/>
<dbReference type="Proteomes" id="UP000708208">
    <property type="component" value="Unassembled WGS sequence"/>
</dbReference>